<proteinExistence type="predicted"/>
<dbReference type="WBParaSite" id="PS1159_v2.g5656.t1">
    <property type="protein sequence ID" value="PS1159_v2.g5656.t1"/>
    <property type="gene ID" value="PS1159_v2.g5656"/>
</dbReference>
<sequence length="106" mass="12078">MFYKIYNHLDIIGVKNGMDGRYACIRKENTKCNFFIPHIVSDARITKSIMISLSVTGIFCIMCLIVLTIDKYCFSDIDDVKAQTLQKSLRKKNVSSATMTKLEFPA</sequence>
<evidence type="ECO:0000313" key="2">
    <source>
        <dbReference type="WBParaSite" id="PS1159_v2.g5656.t1"/>
    </source>
</evidence>
<evidence type="ECO:0000313" key="1">
    <source>
        <dbReference type="Proteomes" id="UP000887580"/>
    </source>
</evidence>
<reference evidence="2" key="1">
    <citation type="submission" date="2022-11" db="UniProtKB">
        <authorList>
            <consortium name="WormBaseParasite"/>
        </authorList>
    </citation>
    <scope>IDENTIFICATION</scope>
</reference>
<organism evidence="1 2">
    <name type="scientific">Panagrolaimus sp. PS1159</name>
    <dbReference type="NCBI Taxonomy" id="55785"/>
    <lineage>
        <taxon>Eukaryota</taxon>
        <taxon>Metazoa</taxon>
        <taxon>Ecdysozoa</taxon>
        <taxon>Nematoda</taxon>
        <taxon>Chromadorea</taxon>
        <taxon>Rhabditida</taxon>
        <taxon>Tylenchina</taxon>
        <taxon>Panagrolaimomorpha</taxon>
        <taxon>Panagrolaimoidea</taxon>
        <taxon>Panagrolaimidae</taxon>
        <taxon>Panagrolaimus</taxon>
    </lineage>
</organism>
<dbReference type="Proteomes" id="UP000887580">
    <property type="component" value="Unplaced"/>
</dbReference>
<accession>A0AC35GJL5</accession>
<protein>
    <submittedName>
        <fullName evidence="2">Uncharacterized protein</fullName>
    </submittedName>
</protein>
<name>A0AC35GJL5_9BILA</name>